<feature type="region of interest" description="Disordered" evidence="1">
    <location>
        <begin position="90"/>
        <end position="110"/>
    </location>
</feature>
<feature type="compositionally biased region" description="Gly residues" evidence="1">
    <location>
        <begin position="99"/>
        <end position="110"/>
    </location>
</feature>
<comment type="caution">
    <text evidence="3">The sequence shown here is derived from an EMBL/GenBank/DDBJ whole genome shotgun (WGS) entry which is preliminary data.</text>
</comment>
<dbReference type="EMBL" id="BMCW01000003">
    <property type="protein sequence ID" value="GGG56406.1"/>
    <property type="molecule type" value="Genomic_DNA"/>
</dbReference>
<organism evidence="3 4">
    <name type="scientific">Epilithonimonas arachidiradicis</name>
    <dbReference type="NCBI Taxonomy" id="1617282"/>
    <lineage>
        <taxon>Bacteria</taxon>
        <taxon>Pseudomonadati</taxon>
        <taxon>Bacteroidota</taxon>
        <taxon>Flavobacteriia</taxon>
        <taxon>Flavobacteriales</taxon>
        <taxon>Weeksellaceae</taxon>
        <taxon>Chryseobacterium group</taxon>
        <taxon>Epilithonimonas</taxon>
    </lineage>
</organism>
<evidence type="ECO:0000256" key="1">
    <source>
        <dbReference type="SAM" id="MobiDB-lite"/>
    </source>
</evidence>
<gene>
    <name evidence="3" type="ORF">GCM10007332_17600</name>
</gene>
<reference evidence="4" key="1">
    <citation type="journal article" date="2019" name="Int. J. Syst. Evol. Microbiol.">
        <title>The Global Catalogue of Microorganisms (GCM) 10K type strain sequencing project: providing services to taxonomists for standard genome sequencing and annotation.</title>
        <authorList>
            <consortium name="The Broad Institute Genomics Platform"/>
            <consortium name="The Broad Institute Genome Sequencing Center for Infectious Disease"/>
            <person name="Wu L."/>
            <person name="Ma J."/>
        </authorList>
    </citation>
    <scope>NUCLEOTIDE SEQUENCE [LARGE SCALE GENOMIC DNA]</scope>
    <source>
        <strain evidence="4">CCM 8490</strain>
    </source>
</reference>
<evidence type="ECO:0000313" key="3">
    <source>
        <dbReference type="EMBL" id="GGG56406.1"/>
    </source>
</evidence>
<evidence type="ECO:0000313" key="4">
    <source>
        <dbReference type="Proteomes" id="UP000658202"/>
    </source>
</evidence>
<sequence length="110" mass="12549">MIKYFNMKKIISTIFVMSISHNAFANNINQDFYSIKFEKNLSYTCIYEYYEEVYLASGDVSYIYISSEIVECEEVDAGKVFEFIIEQNGASKKPKPKSGPGGRQGGHMTL</sequence>
<keyword evidence="2" id="KW-0732">Signal</keyword>
<dbReference type="Proteomes" id="UP000658202">
    <property type="component" value="Unassembled WGS sequence"/>
</dbReference>
<accession>A0ABQ1X285</accession>
<feature type="chain" id="PRO_5046064983" evidence="2">
    <location>
        <begin position="26"/>
        <end position="110"/>
    </location>
</feature>
<evidence type="ECO:0000256" key="2">
    <source>
        <dbReference type="SAM" id="SignalP"/>
    </source>
</evidence>
<name>A0ABQ1X285_9FLAO</name>
<feature type="signal peptide" evidence="2">
    <location>
        <begin position="1"/>
        <end position="25"/>
    </location>
</feature>
<proteinExistence type="predicted"/>
<protein>
    <submittedName>
        <fullName evidence="3">Uncharacterized protein</fullName>
    </submittedName>
</protein>
<keyword evidence="4" id="KW-1185">Reference proteome</keyword>